<gene>
    <name evidence="1" type="ORF">DYBT9275_03885</name>
</gene>
<dbReference type="EMBL" id="CAJRAF010000002">
    <property type="protein sequence ID" value="CAG5006732.1"/>
    <property type="molecule type" value="Genomic_DNA"/>
</dbReference>
<dbReference type="Proteomes" id="UP000680038">
    <property type="component" value="Unassembled WGS sequence"/>
</dbReference>
<protein>
    <submittedName>
        <fullName evidence="1">Uncharacterized protein</fullName>
    </submittedName>
</protein>
<dbReference type="RefSeq" id="WP_215240319.1">
    <property type="nucleotide sequence ID" value="NZ_CAJRAF010000002.1"/>
</dbReference>
<comment type="caution">
    <text evidence="1">The sequence shown here is derived from an EMBL/GenBank/DDBJ whole genome shotgun (WGS) entry which is preliminary data.</text>
</comment>
<evidence type="ECO:0000313" key="2">
    <source>
        <dbReference type="Proteomes" id="UP000680038"/>
    </source>
</evidence>
<evidence type="ECO:0000313" key="1">
    <source>
        <dbReference type="EMBL" id="CAG5006732.1"/>
    </source>
</evidence>
<sequence length="79" mass="9204">MHRKLYISIARQLCGEATETESALIQQWCKMSSANSRLYDKLRLVLTKAEQLPGETPFNTEKAWQNIARQIHRAREETD</sequence>
<proteinExistence type="predicted"/>
<name>A0A916NCU1_9BACT</name>
<accession>A0A916NCU1</accession>
<dbReference type="AlphaFoldDB" id="A0A916NCU1"/>
<organism evidence="1 2">
    <name type="scientific">Dyadobacter helix</name>
    <dbReference type="NCBI Taxonomy" id="2822344"/>
    <lineage>
        <taxon>Bacteria</taxon>
        <taxon>Pseudomonadati</taxon>
        <taxon>Bacteroidota</taxon>
        <taxon>Cytophagia</taxon>
        <taxon>Cytophagales</taxon>
        <taxon>Spirosomataceae</taxon>
        <taxon>Dyadobacter</taxon>
    </lineage>
</organism>
<keyword evidence="2" id="KW-1185">Reference proteome</keyword>
<reference evidence="1" key="1">
    <citation type="submission" date="2021-04" db="EMBL/GenBank/DDBJ databases">
        <authorList>
            <person name="Rodrigo-Torres L."/>
            <person name="Arahal R. D."/>
            <person name="Lucena T."/>
        </authorList>
    </citation>
    <scope>NUCLEOTIDE SEQUENCE</scope>
    <source>
        <strain evidence="1">CECT 9275</strain>
    </source>
</reference>